<gene>
    <name evidence="1" type="ORF">DWY88_07885</name>
    <name evidence="2" type="ORF">DWZ50_13755</name>
</gene>
<reference evidence="3 4" key="1">
    <citation type="submission" date="2018-08" db="EMBL/GenBank/DDBJ databases">
        <title>A genome reference for cultivated species of the human gut microbiota.</title>
        <authorList>
            <person name="Zou Y."/>
            <person name="Xue W."/>
            <person name="Luo G."/>
        </authorList>
    </citation>
    <scope>NUCLEOTIDE SEQUENCE [LARGE SCALE GENOMIC DNA]</scope>
    <source>
        <strain evidence="1 4">AF27-4BH</strain>
        <strain evidence="2 3">AF33-12</strain>
    </source>
</reference>
<dbReference type="Proteomes" id="UP000286137">
    <property type="component" value="Unassembled WGS sequence"/>
</dbReference>
<evidence type="ECO:0000313" key="2">
    <source>
        <dbReference type="EMBL" id="RHM72551.1"/>
    </source>
</evidence>
<evidence type="ECO:0000313" key="3">
    <source>
        <dbReference type="Proteomes" id="UP000285610"/>
    </source>
</evidence>
<evidence type="ECO:0000313" key="4">
    <source>
        <dbReference type="Proteomes" id="UP000286137"/>
    </source>
</evidence>
<protein>
    <submittedName>
        <fullName evidence="2">Uncharacterized protein</fullName>
    </submittedName>
</protein>
<dbReference type="RefSeq" id="WP_117994384.1">
    <property type="nucleotide sequence ID" value="NZ_BAABXJ010000001.1"/>
</dbReference>
<name>A0A415S714_MEDGN</name>
<dbReference type="Proteomes" id="UP000285610">
    <property type="component" value="Unassembled WGS sequence"/>
</dbReference>
<organism evidence="2 3">
    <name type="scientific">Mediterraneibacter gnavus</name>
    <name type="common">Ruminococcus gnavus</name>
    <dbReference type="NCBI Taxonomy" id="33038"/>
    <lineage>
        <taxon>Bacteria</taxon>
        <taxon>Bacillati</taxon>
        <taxon>Bacillota</taxon>
        <taxon>Clostridia</taxon>
        <taxon>Lachnospirales</taxon>
        <taxon>Lachnospiraceae</taxon>
        <taxon>Mediterraneibacter</taxon>
    </lineage>
</organism>
<dbReference type="EMBL" id="QRQE01000037">
    <property type="protein sequence ID" value="RHM72551.1"/>
    <property type="molecule type" value="Genomic_DNA"/>
</dbReference>
<dbReference type="EMBL" id="QRTJ01000012">
    <property type="protein sequence ID" value="RGQ68035.1"/>
    <property type="molecule type" value="Genomic_DNA"/>
</dbReference>
<proteinExistence type="predicted"/>
<comment type="caution">
    <text evidence="2">The sequence shown here is derived from an EMBL/GenBank/DDBJ whole genome shotgun (WGS) entry which is preliminary data.</text>
</comment>
<sequence>MPNFDDFDLDLRENGDDSVMQTGVSITSDGFCDTDVITSLVSCTRNGQFATCMCSTCCTGHTAPAGCSTGC</sequence>
<evidence type="ECO:0000313" key="1">
    <source>
        <dbReference type="EMBL" id="RGQ68035.1"/>
    </source>
</evidence>
<accession>A0A415S714</accession>
<dbReference type="AlphaFoldDB" id="A0A415S714"/>